<keyword evidence="4" id="KW-1185">Reference proteome</keyword>
<evidence type="ECO:0000259" key="2">
    <source>
        <dbReference type="SMART" id="SM00421"/>
    </source>
</evidence>
<feature type="transmembrane region" description="Helical" evidence="1">
    <location>
        <begin position="30"/>
        <end position="50"/>
    </location>
</feature>
<keyword evidence="1" id="KW-0812">Transmembrane</keyword>
<dbReference type="Proteomes" id="UP000235464">
    <property type="component" value="Chromosome I"/>
</dbReference>
<keyword evidence="1" id="KW-1133">Transmembrane helix</keyword>
<protein>
    <submittedName>
        <fullName evidence="3">Putative transcriptional regulatory protein NarL</fullName>
    </submittedName>
</protein>
<feature type="domain" description="HTH luxR-type" evidence="2">
    <location>
        <begin position="25"/>
        <end position="77"/>
    </location>
</feature>
<evidence type="ECO:0000256" key="1">
    <source>
        <dbReference type="SAM" id="Phobius"/>
    </source>
</evidence>
<name>A0A2N9BIG9_STRCX</name>
<dbReference type="InterPro" id="IPR036388">
    <property type="entry name" value="WH-like_DNA-bd_sf"/>
</dbReference>
<reference evidence="4" key="1">
    <citation type="submission" date="2017-11" db="EMBL/GenBank/DDBJ databases">
        <authorList>
            <person name="Wibberg D."/>
        </authorList>
    </citation>
    <scope>NUCLEOTIDE SEQUENCE [LARGE SCALE GENOMIC DNA]</scope>
</reference>
<dbReference type="GO" id="GO:0003677">
    <property type="term" value="F:DNA binding"/>
    <property type="evidence" value="ECO:0007669"/>
    <property type="project" value="InterPro"/>
</dbReference>
<organism evidence="3 4">
    <name type="scientific">Streptomyces chartreusis NRRL 3882</name>
    <dbReference type="NCBI Taxonomy" id="1079985"/>
    <lineage>
        <taxon>Bacteria</taxon>
        <taxon>Bacillati</taxon>
        <taxon>Actinomycetota</taxon>
        <taxon>Actinomycetes</taxon>
        <taxon>Kitasatosporales</taxon>
        <taxon>Streptomycetaceae</taxon>
        <taxon>Streptomyces</taxon>
    </lineage>
</organism>
<dbReference type="EMBL" id="LT963352">
    <property type="protein sequence ID" value="SOR83149.1"/>
    <property type="molecule type" value="Genomic_DNA"/>
</dbReference>
<dbReference type="GO" id="GO:0006355">
    <property type="term" value="P:regulation of DNA-templated transcription"/>
    <property type="evidence" value="ECO:0007669"/>
    <property type="project" value="InterPro"/>
</dbReference>
<accession>A0A2N9BIG9</accession>
<keyword evidence="1" id="KW-0472">Membrane</keyword>
<dbReference type="AlphaFoldDB" id="A0A2N9BIG9"/>
<dbReference type="SMART" id="SM00421">
    <property type="entry name" value="HTH_LUXR"/>
    <property type="match status" value="1"/>
</dbReference>
<dbReference type="InterPro" id="IPR016032">
    <property type="entry name" value="Sig_transdc_resp-reg_C-effctor"/>
</dbReference>
<dbReference type="InterPro" id="IPR000792">
    <property type="entry name" value="Tscrpt_reg_LuxR_C"/>
</dbReference>
<sequence>MVFTFAFPVVFLFLFASIFRDDVAGAGITASQLYVPAMMAAGIMSTSFIGESTVKTYLLRVFGKLGVDDRTAAVTSALRHGLLE</sequence>
<dbReference type="SUPFAM" id="SSF46894">
    <property type="entry name" value="C-terminal effector domain of the bipartite response regulators"/>
    <property type="match status" value="1"/>
</dbReference>
<dbReference type="Gene3D" id="1.10.10.10">
    <property type="entry name" value="Winged helix-like DNA-binding domain superfamily/Winged helix DNA-binding domain"/>
    <property type="match status" value="1"/>
</dbReference>
<proteinExistence type="predicted"/>
<evidence type="ECO:0000313" key="4">
    <source>
        <dbReference type="Proteomes" id="UP000235464"/>
    </source>
</evidence>
<gene>
    <name evidence="3" type="primary">narL_2</name>
    <name evidence="3" type="ORF">SCNRRL3882_6595</name>
</gene>
<evidence type="ECO:0000313" key="3">
    <source>
        <dbReference type="EMBL" id="SOR83149.1"/>
    </source>
</evidence>